<evidence type="ECO:0000259" key="4">
    <source>
        <dbReference type="PROSITE" id="PS01124"/>
    </source>
</evidence>
<accession>A0A0B4DED6</accession>
<feature type="domain" description="HTH araC/xylS-type" evidence="4">
    <location>
        <begin position="172"/>
        <end position="270"/>
    </location>
</feature>
<dbReference type="InterPro" id="IPR009057">
    <property type="entry name" value="Homeodomain-like_sf"/>
</dbReference>
<dbReference type="GO" id="GO:0043565">
    <property type="term" value="F:sequence-specific DNA binding"/>
    <property type="evidence" value="ECO:0007669"/>
    <property type="project" value="InterPro"/>
</dbReference>
<dbReference type="SMART" id="SM00342">
    <property type="entry name" value="HTH_ARAC"/>
    <property type="match status" value="1"/>
</dbReference>
<dbReference type="STRING" id="363331.RM51_11135"/>
<keyword evidence="2" id="KW-0238">DNA-binding</keyword>
<name>A0A0B4DED6_9FLAO</name>
<dbReference type="OrthoDB" id="1096411at2"/>
<reference evidence="5 6" key="1">
    <citation type="submission" date="2014-12" db="EMBL/GenBank/DDBJ databases">
        <title>Genome sequencing of Chryseobacterium taiwanense TPW19.</title>
        <authorList>
            <person name="Tan P.W."/>
            <person name="Chan K.-G."/>
        </authorList>
    </citation>
    <scope>NUCLEOTIDE SEQUENCE [LARGE SCALE GENOMIC DNA]</scope>
    <source>
        <strain evidence="5 6">TPW19</strain>
    </source>
</reference>
<keyword evidence="6" id="KW-1185">Reference proteome</keyword>
<dbReference type="EMBL" id="JWTA01000008">
    <property type="protein sequence ID" value="KIC62735.1"/>
    <property type="molecule type" value="Genomic_DNA"/>
</dbReference>
<evidence type="ECO:0000313" key="6">
    <source>
        <dbReference type="Proteomes" id="UP000031167"/>
    </source>
</evidence>
<evidence type="ECO:0000256" key="2">
    <source>
        <dbReference type="ARBA" id="ARBA00023125"/>
    </source>
</evidence>
<dbReference type="InterPro" id="IPR037923">
    <property type="entry name" value="HTH-like"/>
</dbReference>
<protein>
    <submittedName>
        <fullName evidence="5">AraC family transcriptional regulator</fullName>
    </submittedName>
</protein>
<keyword evidence="1" id="KW-0805">Transcription regulation</keyword>
<dbReference type="PANTHER" id="PTHR43280:SF32">
    <property type="entry name" value="TRANSCRIPTIONAL REGULATORY PROTEIN"/>
    <property type="match status" value="1"/>
</dbReference>
<dbReference type="PANTHER" id="PTHR43280">
    <property type="entry name" value="ARAC-FAMILY TRANSCRIPTIONAL REGULATOR"/>
    <property type="match status" value="1"/>
</dbReference>
<dbReference type="Pfam" id="PF12833">
    <property type="entry name" value="HTH_18"/>
    <property type="match status" value="1"/>
</dbReference>
<dbReference type="PROSITE" id="PS01124">
    <property type="entry name" value="HTH_ARAC_FAMILY_2"/>
    <property type="match status" value="1"/>
</dbReference>
<evidence type="ECO:0000313" key="5">
    <source>
        <dbReference type="EMBL" id="KIC62735.1"/>
    </source>
</evidence>
<dbReference type="Gene3D" id="1.10.10.60">
    <property type="entry name" value="Homeodomain-like"/>
    <property type="match status" value="1"/>
</dbReference>
<gene>
    <name evidence="5" type="ORF">RM51_11135</name>
</gene>
<evidence type="ECO:0000256" key="3">
    <source>
        <dbReference type="ARBA" id="ARBA00023163"/>
    </source>
</evidence>
<dbReference type="InterPro" id="IPR018062">
    <property type="entry name" value="HTH_AraC-typ_CS"/>
</dbReference>
<dbReference type="GO" id="GO:0003700">
    <property type="term" value="F:DNA-binding transcription factor activity"/>
    <property type="evidence" value="ECO:0007669"/>
    <property type="project" value="InterPro"/>
</dbReference>
<organism evidence="5 6">
    <name type="scientific">Chryseobacterium taiwanense</name>
    <dbReference type="NCBI Taxonomy" id="363331"/>
    <lineage>
        <taxon>Bacteria</taxon>
        <taxon>Pseudomonadati</taxon>
        <taxon>Bacteroidota</taxon>
        <taxon>Flavobacteriia</taxon>
        <taxon>Flavobacteriales</taxon>
        <taxon>Weeksellaceae</taxon>
        <taxon>Chryseobacterium group</taxon>
        <taxon>Chryseobacterium</taxon>
    </lineage>
</organism>
<dbReference type="InterPro" id="IPR020449">
    <property type="entry name" value="Tscrpt_reg_AraC-type_HTH"/>
</dbReference>
<keyword evidence="3" id="KW-0804">Transcription</keyword>
<dbReference type="SUPFAM" id="SSF46689">
    <property type="entry name" value="Homeodomain-like"/>
    <property type="match status" value="1"/>
</dbReference>
<dbReference type="RefSeq" id="WP_039369127.1">
    <property type="nucleotide sequence ID" value="NZ_JWTA01000008.1"/>
</dbReference>
<dbReference type="Proteomes" id="UP000031167">
    <property type="component" value="Unassembled WGS sequence"/>
</dbReference>
<dbReference type="PROSITE" id="PS00041">
    <property type="entry name" value="HTH_ARAC_FAMILY_1"/>
    <property type="match status" value="1"/>
</dbReference>
<comment type="caution">
    <text evidence="5">The sequence shown here is derived from an EMBL/GenBank/DDBJ whole genome shotgun (WGS) entry which is preliminary data.</text>
</comment>
<dbReference type="AlphaFoldDB" id="A0A0B4DED6"/>
<dbReference type="SUPFAM" id="SSF51215">
    <property type="entry name" value="Regulatory protein AraC"/>
    <property type="match status" value="1"/>
</dbReference>
<evidence type="ECO:0000256" key="1">
    <source>
        <dbReference type="ARBA" id="ARBA00023015"/>
    </source>
</evidence>
<sequence length="276" mass="32592">MNEIFKMFRIDPEESDRINKAENDPHHHDYEELLIGKYGQLEHFIDFKSQLIDAPFVSFIAQGKLHRVKPLIKDGKCDIWTIRFKREFIAETVFQLYSSYHDKANICLKADSCFERLDSICQIIYDEYLQPNADLSIIRQLLSSLFTIIESDRKKLNLNYDESKKIQSLTFKNFLRLLEENYKEAKDVNFYAEKLFMSTRNLNIICQDILHQSVSEIIEIRKLTEAKNLLITTDKTIAEIGYELGFNEKTYFTHAFKKKTGITPSEYRKEMIKIIS</sequence>
<dbReference type="InterPro" id="IPR018060">
    <property type="entry name" value="HTH_AraC"/>
</dbReference>
<proteinExistence type="predicted"/>
<dbReference type="PRINTS" id="PR00032">
    <property type="entry name" value="HTHARAC"/>
</dbReference>